<evidence type="ECO:0000313" key="3">
    <source>
        <dbReference type="Proteomes" id="UP001187315"/>
    </source>
</evidence>
<dbReference type="PANTHER" id="PTHR46628">
    <property type="entry name" value="PIRNA BIOGENESIS PROTEIN EXD1"/>
    <property type="match status" value="1"/>
</dbReference>
<dbReference type="InterPro" id="IPR052144">
    <property type="entry name" value="piRNA_biogenesis_EXD1"/>
</dbReference>
<organism evidence="2 3">
    <name type="scientific">Tachysurus vachellii</name>
    <name type="common">Darkbarbel catfish</name>
    <name type="synonym">Pelteobagrus vachellii</name>
    <dbReference type="NCBI Taxonomy" id="175792"/>
    <lineage>
        <taxon>Eukaryota</taxon>
        <taxon>Metazoa</taxon>
        <taxon>Chordata</taxon>
        <taxon>Craniata</taxon>
        <taxon>Vertebrata</taxon>
        <taxon>Euteleostomi</taxon>
        <taxon>Actinopterygii</taxon>
        <taxon>Neopterygii</taxon>
        <taxon>Teleostei</taxon>
        <taxon>Ostariophysi</taxon>
        <taxon>Siluriformes</taxon>
        <taxon>Bagridae</taxon>
        <taxon>Tachysurus</taxon>
    </lineage>
</organism>
<proteinExistence type="predicted"/>
<evidence type="ECO:0000313" key="2">
    <source>
        <dbReference type="EMBL" id="KAK2827353.1"/>
    </source>
</evidence>
<dbReference type="AlphaFoldDB" id="A0AA88SAF2"/>
<gene>
    <name evidence="2" type="ORF">Q7C36_018279</name>
</gene>
<evidence type="ECO:0000259" key="1">
    <source>
        <dbReference type="Pfam" id="PF01612"/>
    </source>
</evidence>
<accession>A0AA88SAF2</accession>
<sequence>MVSLDDYQFLESFKRKRIRLTTKGSTFEGTVQRINLNKTIILEDVVEVQSGSRFVGSKLFFGQEILNVEFVSSPKKDALGDEDRVKVDQLSLGEFQPYRYKLMGGGDDDDDDDDETKQIVNFVVVDEFHEKFGPAIIHIQKQKVIGIGLDGVGTFQNERLCWLQVAVKNQVYLFDILLLGARAFRNGLSKILESTDILKVMHDCRRIAGCLIVQFGVNLVNVFDTQVADVMQFYTETGGFLPTRVSTLQEVIRLHMKMPVSRLSSLSIKDKLCMENKEVWYVRPCPAPILKVMALSVIHLQPLRLMLLDILMSDYTSLVDSYLKTSQENPVRTEDIGKTGLELPQELREIELIKSTRQKWALDHYNITEDGLLDRYSIKPTSEPESEIQEQPEMLESSLDAEKNGPYSAVTSILGGRSVLSVEETSTMPSLGRGLVLPGPVVPFKESAVLQKSPATTGPVSIMGGVAQNGTCLLPVMGRGFFNSCH</sequence>
<feature type="domain" description="3'-5' exonuclease" evidence="1">
    <location>
        <begin position="157"/>
        <end position="236"/>
    </location>
</feature>
<dbReference type="GO" id="GO:1990923">
    <property type="term" value="C:PET complex"/>
    <property type="evidence" value="ECO:0007669"/>
    <property type="project" value="TreeGrafter"/>
</dbReference>
<dbReference type="SUPFAM" id="SSF53098">
    <property type="entry name" value="Ribonuclease H-like"/>
    <property type="match status" value="1"/>
</dbReference>
<dbReference type="EMBL" id="JAVHJS010000019">
    <property type="protein sequence ID" value="KAK2827353.1"/>
    <property type="molecule type" value="Genomic_DNA"/>
</dbReference>
<dbReference type="Pfam" id="PF01612">
    <property type="entry name" value="DNA_pol_A_exo1"/>
    <property type="match status" value="1"/>
</dbReference>
<protein>
    <recommendedName>
        <fullName evidence="1">3'-5' exonuclease domain-containing protein</fullName>
    </recommendedName>
</protein>
<reference evidence="2" key="1">
    <citation type="submission" date="2023-08" db="EMBL/GenBank/DDBJ databases">
        <title>Pelteobagrus vachellii genome.</title>
        <authorList>
            <person name="Liu H."/>
        </authorList>
    </citation>
    <scope>NUCLEOTIDE SEQUENCE</scope>
    <source>
        <strain evidence="2">PRFRI_2022a</strain>
        <tissue evidence="2">Muscle</tissue>
    </source>
</reference>
<dbReference type="InterPro" id="IPR002562">
    <property type="entry name" value="3'-5'_exonuclease_dom"/>
</dbReference>
<name>A0AA88SAF2_TACVA</name>
<comment type="caution">
    <text evidence="2">The sequence shown here is derived from an EMBL/GenBank/DDBJ whole genome shotgun (WGS) entry which is preliminary data.</text>
</comment>
<dbReference type="GO" id="GO:0008408">
    <property type="term" value="F:3'-5' exonuclease activity"/>
    <property type="evidence" value="ECO:0007669"/>
    <property type="project" value="InterPro"/>
</dbReference>
<dbReference type="CDD" id="cd06148">
    <property type="entry name" value="Egl_like_exo"/>
    <property type="match status" value="1"/>
</dbReference>
<dbReference type="PANTHER" id="PTHR46628:SF1">
    <property type="entry name" value="PIRNA BIOGENESIS PROTEIN EXD1"/>
    <property type="match status" value="1"/>
</dbReference>
<dbReference type="GO" id="GO:0034587">
    <property type="term" value="P:piRNA processing"/>
    <property type="evidence" value="ECO:0007669"/>
    <property type="project" value="TreeGrafter"/>
</dbReference>
<keyword evidence="3" id="KW-1185">Reference proteome</keyword>
<dbReference type="Proteomes" id="UP001187315">
    <property type="component" value="Unassembled WGS sequence"/>
</dbReference>
<dbReference type="InterPro" id="IPR012337">
    <property type="entry name" value="RNaseH-like_sf"/>
</dbReference>
<dbReference type="InterPro" id="IPR036397">
    <property type="entry name" value="RNaseH_sf"/>
</dbReference>
<dbReference type="GO" id="GO:0003676">
    <property type="term" value="F:nucleic acid binding"/>
    <property type="evidence" value="ECO:0007669"/>
    <property type="project" value="InterPro"/>
</dbReference>
<dbReference type="Gene3D" id="3.30.420.10">
    <property type="entry name" value="Ribonuclease H-like superfamily/Ribonuclease H"/>
    <property type="match status" value="1"/>
</dbReference>